<evidence type="ECO:0000313" key="1">
    <source>
        <dbReference type="EMBL" id="MED6170143.1"/>
    </source>
</evidence>
<accession>A0ABU6VC76</accession>
<reference evidence="1 2" key="1">
    <citation type="journal article" date="2023" name="Plants (Basel)">
        <title>Bridging the Gap: Combining Genomics and Transcriptomics Approaches to Understand Stylosanthes scabra, an Orphan Legume from the Brazilian Caatinga.</title>
        <authorList>
            <person name="Ferreira-Neto J.R.C."/>
            <person name="da Silva M.D."/>
            <person name="Binneck E."/>
            <person name="de Melo N.F."/>
            <person name="da Silva R.H."/>
            <person name="de Melo A.L.T.M."/>
            <person name="Pandolfi V."/>
            <person name="Bustamante F.O."/>
            <person name="Brasileiro-Vidal A.C."/>
            <person name="Benko-Iseppon A.M."/>
        </authorList>
    </citation>
    <scope>NUCLEOTIDE SEQUENCE [LARGE SCALE GENOMIC DNA]</scope>
    <source>
        <tissue evidence="1">Leaves</tissue>
    </source>
</reference>
<gene>
    <name evidence="1" type="ORF">PIB30_027990</name>
</gene>
<protein>
    <submittedName>
        <fullName evidence="1">Uncharacterized protein</fullName>
    </submittedName>
</protein>
<evidence type="ECO:0000313" key="2">
    <source>
        <dbReference type="Proteomes" id="UP001341840"/>
    </source>
</evidence>
<dbReference type="EMBL" id="JASCZI010151144">
    <property type="protein sequence ID" value="MED6170143.1"/>
    <property type="molecule type" value="Genomic_DNA"/>
</dbReference>
<organism evidence="1 2">
    <name type="scientific">Stylosanthes scabra</name>
    <dbReference type="NCBI Taxonomy" id="79078"/>
    <lineage>
        <taxon>Eukaryota</taxon>
        <taxon>Viridiplantae</taxon>
        <taxon>Streptophyta</taxon>
        <taxon>Embryophyta</taxon>
        <taxon>Tracheophyta</taxon>
        <taxon>Spermatophyta</taxon>
        <taxon>Magnoliopsida</taxon>
        <taxon>eudicotyledons</taxon>
        <taxon>Gunneridae</taxon>
        <taxon>Pentapetalae</taxon>
        <taxon>rosids</taxon>
        <taxon>fabids</taxon>
        <taxon>Fabales</taxon>
        <taxon>Fabaceae</taxon>
        <taxon>Papilionoideae</taxon>
        <taxon>50 kb inversion clade</taxon>
        <taxon>dalbergioids sensu lato</taxon>
        <taxon>Dalbergieae</taxon>
        <taxon>Pterocarpus clade</taxon>
        <taxon>Stylosanthes</taxon>
    </lineage>
</organism>
<keyword evidence="2" id="KW-1185">Reference proteome</keyword>
<comment type="caution">
    <text evidence="1">The sequence shown here is derived from an EMBL/GenBank/DDBJ whole genome shotgun (WGS) entry which is preliminary data.</text>
</comment>
<dbReference type="Proteomes" id="UP001341840">
    <property type="component" value="Unassembled WGS sequence"/>
</dbReference>
<proteinExistence type="predicted"/>
<name>A0ABU6VC76_9FABA</name>
<sequence length="75" mass="8771">MALSKECEVVRLKKTYQRSLTHNHPLLLRLQKSDNICNNACEVFNSRTKEHRDKGIITLLEEVRMFALMSIAKKK</sequence>